<gene>
    <name evidence="2" type="ORF">DVS28_a3154</name>
</gene>
<dbReference type="GO" id="GO:0003729">
    <property type="term" value="F:mRNA binding"/>
    <property type="evidence" value="ECO:0007669"/>
    <property type="project" value="TreeGrafter"/>
</dbReference>
<dbReference type="PANTHER" id="PTHR10724">
    <property type="entry name" value="30S RIBOSOMAL PROTEIN S1"/>
    <property type="match status" value="1"/>
</dbReference>
<proteinExistence type="predicted"/>
<dbReference type="InterPro" id="IPR003029">
    <property type="entry name" value="S1_domain"/>
</dbReference>
<sequence length="121" mass="13790">MSAQVGDVVTGKVVKLQDFGAFVEIDAETTGLVHISEVHRDFVDNIHAYLTEGQEVEVKVVGIKEDGRIDLSIKRAEPDWSDEPKPRPTAKVDKEFNQRLRKFMHQSDMIQGEVRKRKRST</sequence>
<dbReference type="GO" id="GO:0003735">
    <property type="term" value="F:structural constituent of ribosome"/>
    <property type="evidence" value="ECO:0007669"/>
    <property type="project" value="TreeGrafter"/>
</dbReference>
<dbReference type="GO" id="GO:0005840">
    <property type="term" value="C:ribosome"/>
    <property type="evidence" value="ECO:0007669"/>
    <property type="project" value="UniProtKB-KW"/>
</dbReference>
<dbReference type="RefSeq" id="WP_157965202.1">
    <property type="nucleotide sequence ID" value="NZ_CP031165.1"/>
</dbReference>
<protein>
    <submittedName>
        <fullName evidence="2">SSU ribosomal protein S1p</fullName>
    </submittedName>
</protein>
<dbReference type="EMBL" id="CP031165">
    <property type="protein sequence ID" value="AXV07830.1"/>
    <property type="molecule type" value="Genomic_DNA"/>
</dbReference>
<evidence type="ECO:0000259" key="1">
    <source>
        <dbReference type="PROSITE" id="PS50126"/>
    </source>
</evidence>
<keyword evidence="3" id="KW-1185">Reference proteome</keyword>
<evidence type="ECO:0000313" key="2">
    <source>
        <dbReference type="EMBL" id="AXV07830.1"/>
    </source>
</evidence>
<dbReference type="Proteomes" id="UP000264006">
    <property type="component" value="Chromosome"/>
</dbReference>
<dbReference type="SMART" id="SM00316">
    <property type="entry name" value="S1"/>
    <property type="match status" value="1"/>
</dbReference>
<keyword evidence="2" id="KW-0689">Ribosomal protein</keyword>
<dbReference type="Pfam" id="PF00575">
    <property type="entry name" value="S1"/>
    <property type="match status" value="1"/>
</dbReference>
<organism evidence="2 3">
    <name type="scientific">Euzebya pacifica</name>
    <dbReference type="NCBI Taxonomy" id="1608957"/>
    <lineage>
        <taxon>Bacteria</taxon>
        <taxon>Bacillati</taxon>
        <taxon>Actinomycetota</taxon>
        <taxon>Nitriliruptoria</taxon>
        <taxon>Euzebyales</taxon>
    </lineage>
</organism>
<dbReference type="InterPro" id="IPR050437">
    <property type="entry name" value="Ribos_protein_bS1-like"/>
</dbReference>
<dbReference type="GO" id="GO:0006412">
    <property type="term" value="P:translation"/>
    <property type="evidence" value="ECO:0007669"/>
    <property type="project" value="TreeGrafter"/>
</dbReference>
<dbReference type="PANTHER" id="PTHR10724:SF10">
    <property type="entry name" value="S1 RNA-BINDING DOMAIN-CONTAINING PROTEIN 1"/>
    <property type="match status" value="1"/>
</dbReference>
<dbReference type="InterPro" id="IPR012340">
    <property type="entry name" value="NA-bd_OB-fold"/>
</dbReference>
<name>A0A346Y033_9ACTN</name>
<evidence type="ECO:0000313" key="3">
    <source>
        <dbReference type="Proteomes" id="UP000264006"/>
    </source>
</evidence>
<dbReference type="AlphaFoldDB" id="A0A346Y033"/>
<accession>A0A346Y033</accession>
<dbReference type="SUPFAM" id="SSF50249">
    <property type="entry name" value="Nucleic acid-binding proteins"/>
    <property type="match status" value="1"/>
</dbReference>
<dbReference type="PROSITE" id="PS50126">
    <property type="entry name" value="S1"/>
    <property type="match status" value="1"/>
</dbReference>
<feature type="domain" description="S1 motif" evidence="1">
    <location>
        <begin position="6"/>
        <end position="74"/>
    </location>
</feature>
<dbReference type="Gene3D" id="2.40.50.140">
    <property type="entry name" value="Nucleic acid-binding proteins"/>
    <property type="match status" value="1"/>
</dbReference>
<reference evidence="2 3" key="1">
    <citation type="submission" date="2018-09" db="EMBL/GenBank/DDBJ databases">
        <title>Complete genome sequence of Euzebya sp. DY32-46 isolated from seawater of Pacific Ocean.</title>
        <authorList>
            <person name="Xu L."/>
            <person name="Wu Y.-H."/>
            <person name="Xu X.-W."/>
        </authorList>
    </citation>
    <scope>NUCLEOTIDE SEQUENCE [LARGE SCALE GENOMIC DNA]</scope>
    <source>
        <strain evidence="2 3">DY32-46</strain>
    </source>
</reference>
<dbReference type="KEGG" id="euz:DVS28_a3154"/>
<keyword evidence="2" id="KW-0687">Ribonucleoprotein</keyword>